<dbReference type="EMBL" id="CP106793">
    <property type="protein sequence ID" value="UXY19857.1"/>
    <property type="molecule type" value="Genomic_DNA"/>
</dbReference>
<proteinExistence type="predicted"/>
<evidence type="ECO:0000313" key="4">
    <source>
        <dbReference type="Proteomes" id="UP001061298"/>
    </source>
</evidence>
<sequence>MNSTIRAEDEVRAAVAELLGTAPQEVPGDARLVDLGLTSLQVMRLGSRWRRAGIRVKYQDLAAEPTVNAWARLVSENAENAENTENTENAENSGNGER</sequence>
<dbReference type="RefSeq" id="WP_263229974.1">
    <property type="nucleotide sequence ID" value="NZ_CP106793.1"/>
</dbReference>
<evidence type="ECO:0000256" key="1">
    <source>
        <dbReference type="SAM" id="MobiDB-lite"/>
    </source>
</evidence>
<dbReference type="Proteomes" id="UP001061298">
    <property type="component" value="Chromosome"/>
</dbReference>
<accession>A0ABY6DZN4</accession>
<feature type="region of interest" description="Disordered" evidence="1">
    <location>
        <begin position="75"/>
        <end position="98"/>
    </location>
</feature>
<dbReference type="InterPro" id="IPR036736">
    <property type="entry name" value="ACP-like_sf"/>
</dbReference>
<keyword evidence="4" id="KW-1185">Reference proteome</keyword>
<gene>
    <name evidence="3" type="ORF">N8I84_14810</name>
</gene>
<dbReference type="SUPFAM" id="SSF47336">
    <property type="entry name" value="ACP-like"/>
    <property type="match status" value="1"/>
</dbReference>
<protein>
    <submittedName>
        <fullName evidence="3">Phosphopantetheine-binding protein</fullName>
    </submittedName>
</protein>
<organism evidence="3 4">
    <name type="scientific">Streptomyces cynarae</name>
    <dbReference type="NCBI Taxonomy" id="2981134"/>
    <lineage>
        <taxon>Bacteria</taxon>
        <taxon>Bacillati</taxon>
        <taxon>Actinomycetota</taxon>
        <taxon>Actinomycetes</taxon>
        <taxon>Kitasatosporales</taxon>
        <taxon>Streptomycetaceae</taxon>
        <taxon>Streptomyces</taxon>
    </lineage>
</organism>
<evidence type="ECO:0000259" key="2">
    <source>
        <dbReference type="PROSITE" id="PS50075"/>
    </source>
</evidence>
<evidence type="ECO:0000313" key="3">
    <source>
        <dbReference type="EMBL" id="UXY19857.1"/>
    </source>
</evidence>
<reference evidence="3" key="1">
    <citation type="submission" date="2022-10" db="EMBL/GenBank/DDBJ databases">
        <authorList>
            <person name="Mo P."/>
        </authorList>
    </citation>
    <scope>NUCLEOTIDE SEQUENCE</scope>
    <source>
        <strain evidence="3">HUAS 13-4</strain>
    </source>
</reference>
<feature type="domain" description="Carrier" evidence="2">
    <location>
        <begin position="2"/>
        <end position="78"/>
    </location>
</feature>
<dbReference type="InterPro" id="IPR009081">
    <property type="entry name" value="PP-bd_ACP"/>
</dbReference>
<dbReference type="PROSITE" id="PS50075">
    <property type="entry name" value="CARRIER"/>
    <property type="match status" value="1"/>
</dbReference>
<name>A0ABY6DZN4_9ACTN</name>
<dbReference type="Gene3D" id="1.10.1200.10">
    <property type="entry name" value="ACP-like"/>
    <property type="match status" value="1"/>
</dbReference>
<dbReference type="Pfam" id="PF00550">
    <property type="entry name" value="PP-binding"/>
    <property type="match status" value="1"/>
</dbReference>